<protein>
    <submittedName>
        <fullName evidence="2">SGNH/GDSL hydrolase family protein</fullName>
    </submittedName>
</protein>
<dbReference type="AlphaFoldDB" id="A0A7V2WVD7"/>
<dbReference type="Proteomes" id="UP000885750">
    <property type="component" value="Unassembled WGS sequence"/>
</dbReference>
<dbReference type="InterPro" id="IPR051532">
    <property type="entry name" value="Ester_Hydrolysis_Enzymes"/>
</dbReference>
<sequence>KPKVMFYGDSRALSWTNPAFDHYDFINRAIGGQTSIQIAARFQAHVVAHQPDFMIMQLCVNDLKMIPLFPEQKNDIIENCKKNLQQIIQQAHEIKAKVILSTVFPLGDISIERKLFGMRERPIIEAIDEVNVFIKSLASETTLIFDAYALLKTADGRKIDKRYSRDWLHLNERGYEVLNKEIIKLL</sequence>
<feature type="non-terminal residue" evidence="2">
    <location>
        <position position="1"/>
    </location>
</feature>
<dbReference type="InterPro" id="IPR036514">
    <property type="entry name" value="SGNH_hydro_sf"/>
</dbReference>
<accession>A0A7V2WVD7</accession>
<dbReference type="Gene3D" id="3.40.50.1110">
    <property type="entry name" value="SGNH hydrolase"/>
    <property type="match status" value="1"/>
</dbReference>
<proteinExistence type="predicted"/>
<name>A0A7V2WVD7_LEUMU</name>
<comment type="caution">
    <text evidence="2">The sequence shown here is derived from an EMBL/GenBank/DDBJ whole genome shotgun (WGS) entry which is preliminary data.</text>
</comment>
<gene>
    <name evidence="2" type="ORF">ENJ51_08115</name>
</gene>
<dbReference type="GO" id="GO:0004622">
    <property type="term" value="F:phosphatidylcholine lysophospholipase activity"/>
    <property type="evidence" value="ECO:0007669"/>
    <property type="project" value="TreeGrafter"/>
</dbReference>
<organism evidence="2">
    <name type="scientific">Leucothrix mucor</name>
    <dbReference type="NCBI Taxonomy" id="45248"/>
    <lineage>
        <taxon>Bacteria</taxon>
        <taxon>Pseudomonadati</taxon>
        <taxon>Pseudomonadota</taxon>
        <taxon>Gammaproteobacteria</taxon>
        <taxon>Thiotrichales</taxon>
        <taxon>Thiotrichaceae</taxon>
        <taxon>Leucothrix</taxon>
    </lineage>
</organism>
<dbReference type="PANTHER" id="PTHR30383:SF5">
    <property type="entry name" value="SGNH HYDROLASE-TYPE ESTERASE DOMAIN-CONTAINING PROTEIN"/>
    <property type="match status" value="1"/>
</dbReference>
<evidence type="ECO:0000313" key="2">
    <source>
        <dbReference type="EMBL" id="HFC92764.1"/>
    </source>
</evidence>
<feature type="domain" description="SGNH hydrolase-type esterase" evidence="1">
    <location>
        <begin position="23"/>
        <end position="177"/>
    </location>
</feature>
<keyword evidence="2" id="KW-0378">Hydrolase</keyword>
<dbReference type="PANTHER" id="PTHR30383">
    <property type="entry name" value="THIOESTERASE 1/PROTEASE 1/LYSOPHOSPHOLIPASE L1"/>
    <property type="match status" value="1"/>
</dbReference>
<dbReference type="Pfam" id="PF13472">
    <property type="entry name" value="Lipase_GDSL_2"/>
    <property type="match status" value="1"/>
</dbReference>
<evidence type="ECO:0000259" key="1">
    <source>
        <dbReference type="Pfam" id="PF13472"/>
    </source>
</evidence>
<reference evidence="2" key="1">
    <citation type="journal article" date="2020" name="mSystems">
        <title>Genome- and Community-Level Interaction Insights into Carbon Utilization and Element Cycling Functions of Hydrothermarchaeota in Hydrothermal Sediment.</title>
        <authorList>
            <person name="Zhou Z."/>
            <person name="Liu Y."/>
            <person name="Xu W."/>
            <person name="Pan J."/>
            <person name="Luo Z.H."/>
            <person name="Li M."/>
        </authorList>
    </citation>
    <scope>NUCLEOTIDE SEQUENCE [LARGE SCALE GENOMIC DNA]</scope>
    <source>
        <strain evidence="2">HyVt-493</strain>
    </source>
</reference>
<dbReference type="InterPro" id="IPR013830">
    <property type="entry name" value="SGNH_hydro"/>
</dbReference>
<dbReference type="EMBL" id="DRMS01000301">
    <property type="protein sequence ID" value="HFC92764.1"/>
    <property type="molecule type" value="Genomic_DNA"/>
</dbReference>
<dbReference type="SUPFAM" id="SSF52266">
    <property type="entry name" value="SGNH hydrolase"/>
    <property type="match status" value="1"/>
</dbReference>